<accession>A0A2P2IN21</accession>
<sequence>MFIKVEILEFCGKHQLLVVIAWNQSDYFKLVQQIFQKPTMNGYRTHENYIMISEMAQ</sequence>
<dbReference type="AlphaFoldDB" id="A0A2P2IN21"/>
<proteinExistence type="predicted"/>
<protein>
    <submittedName>
        <fullName evidence="1">Uncharacterized protein</fullName>
    </submittedName>
</protein>
<name>A0A2P2IN21_RHIMU</name>
<organism evidence="1">
    <name type="scientific">Rhizophora mucronata</name>
    <name type="common">Asiatic mangrove</name>
    <dbReference type="NCBI Taxonomy" id="61149"/>
    <lineage>
        <taxon>Eukaryota</taxon>
        <taxon>Viridiplantae</taxon>
        <taxon>Streptophyta</taxon>
        <taxon>Embryophyta</taxon>
        <taxon>Tracheophyta</taxon>
        <taxon>Spermatophyta</taxon>
        <taxon>Magnoliopsida</taxon>
        <taxon>eudicotyledons</taxon>
        <taxon>Gunneridae</taxon>
        <taxon>Pentapetalae</taxon>
        <taxon>rosids</taxon>
        <taxon>fabids</taxon>
        <taxon>Malpighiales</taxon>
        <taxon>Rhizophoraceae</taxon>
        <taxon>Rhizophora</taxon>
    </lineage>
</organism>
<evidence type="ECO:0000313" key="1">
    <source>
        <dbReference type="EMBL" id="MBW82621.1"/>
    </source>
</evidence>
<reference evidence="1" key="1">
    <citation type="submission" date="2018-02" db="EMBL/GenBank/DDBJ databases">
        <title>Rhizophora mucronata_Transcriptome.</title>
        <authorList>
            <person name="Meera S.P."/>
            <person name="Sreeshan A."/>
            <person name="Augustine A."/>
        </authorList>
    </citation>
    <scope>NUCLEOTIDE SEQUENCE</scope>
    <source>
        <tissue evidence="1">Leaf</tissue>
    </source>
</reference>
<dbReference type="EMBL" id="GGEC01002138">
    <property type="protein sequence ID" value="MBW82621.1"/>
    <property type="molecule type" value="Transcribed_RNA"/>
</dbReference>